<accession>A0ABD6B6P5</accession>
<dbReference type="PANTHER" id="PTHR39081:SF1">
    <property type="entry name" value="MUT7-C RNASE DOMAIN-CONTAINING PROTEIN"/>
    <property type="match status" value="1"/>
</dbReference>
<proteinExistence type="predicted"/>
<dbReference type="PANTHER" id="PTHR39081">
    <property type="entry name" value="MUT7-C DOMAIN-CONTAINING PROTEIN"/>
    <property type="match status" value="1"/>
</dbReference>
<protein>
    <submittedName>
        <fullName evidence="2">Mut7-C RNAse domain-containing protein</fullName>
    </submittedName>
</protein>
<dbReference type="RefSeq" id="WP_379731591.1">
    <property type="nucleotide sequence ID" value="NZ_JBHSWZ010000111.1"/>
</dbReference>
<evidence type="ECO:0000313" key="2">
    <source>
        <dbReference type="EMBL" id="MFD1526600.1"/>
    </source>
</evidence>
<dbReference type="Pfam" id="PF01927">
    <property type="entry name" value="Mut7-C"/>
    <property type="match status" value="1"/>
</dbReference>
<organism evidence="2 3">
    <name type="scientific">Halolamina salina</name>
    <dbReference type="NCBI Taxonomy" id="1220023"/>
    <lineage>
        <taxon>Archaea</taxon>
        <taxon>Methanobacteriati</taxon>
        <taxon>Methanobacteriota</taxon>
        <taxon>Stenosarchaea group</taxon>
        <taxon>Halobacteria</taxon>
        <taxon>Halobacteriales</taxon>
        <taxon>Haloferacaceae</taxon>
    </lineage>
</organism>
<evidence type="ECO:0000259" key="1">
    <source>
        <dbReference type="Pfam" id="PF01927"/>
    </source>
</evidence>
<feature type="domain" description="Mut7-C RNAse" evidence="1">
    <location>
        <begin position="12"/>
        <end position="151"/>
    </location>
</feature>
<dbReference type="InterPro" id="IPR002782">
    <property type="entry name" value="Mut7-C_RNAse_dom"/>
</dbReference>
<comment type="caution">
    <text evidence="2">The sequence shown here is derived from an EMBL/GenBank/DDBJ whole genome shotgun (WGS) entry which is preliminary data.</text>
</comment>
<name>A0ABD6B6P5_9EURY</name>
<dbReference type="AlphaFoldDB" id="A0ABD6B6P5"/>
<sequence length="155" mass="17229">MTGPTDDPNDEDRFLLDVMLGKLATYLRMCGYDAAYALDRGIEGDDAIRTLAAAEDRILLTRDEALAAAADDAILLTEREIEAQLRELRAAGVHLSLPDRPRRCSACNGEVEPADTDDPPEHVPDDVEPYRCRDCGQWFWRGSHWDDVAETLAAL</sequence>
<dbReference type="Proteomes" id="UP001597111">
    <property type="component" value="Unassembled WGS sequence"/>
</dbReference>
<keyword evidence="3" id="KW-1185">Reference proteome</keyword>
<evidence type="ECO:0000313" key="3">
    <source>
        <dbReference type="Proteomes" id="UP001597111"/>
    </source>
</evidence>
<reference evidence="2 3" key="1">
    <citation type="journal article" date="2019" name="Int. J. Syst. Evol. Microbiol.">
        <title>The Global Catalogue of Microorganisms (GCM) 10K type strain sequencing project: providing services to taxonomists for standard genome sequencing and annotation.</title>
        <authorList>
            <consortium name="The Broad Institute Genomics Platform"/>
            <consortium name="The Broad Institute Genome Sequencing Center for Infectious Disease"/>
            <person name="Wu L."/>
            <person name="Ma J."/>
        </authorList>
    </citation>
    <scope>NUCLEOTIDE SEQUENCE [LARGE SCALE GENOMIC DNA]</scope>
    <source>
        <strain evidence="2 3">CGMCC 1.12285</strain>
    </source>
</reference>
<dbReference type="EMBL" id="JBHUDH010000110">
    <property type="protein sequence ID" value="MFD1526600.1"/>
    <property type="molecule type" value="Genomic_DNA"/>
</dbReference>
<gene>
    <name evidence="2" type="ORF">ACFR9S_09875</name>
</gene>